<dbReference type="InterPro" id="IPR003439">
    <property type="entry name" value="ABC_transporter-like_ATP-bd"/>
</dbReference>
<dbReference type="InterPro" id="IPR050319">
    <property type="entry name" value="ABC_transp_ATP-bind"/>
</dbReference>
<dbReference type="EMBL" id="JACJVO010000031">
    <property type="protein sequence ID" value="MBB6733900.1"/>
    <property type="molecule type" value="Genomic_DNA"/>
</dbReference>
<evidence type="ECO:0000256" key="5">
    <source>
        <dbReference type="SAM" id="MobiDB-lite"/>
    </source>
</evidence>
<sequence length="344" mass="38357">MQRRTRWMKPLLQVHNVSQVYESGGFLRKSRVRAVRDVSLELREGEVLAVVGESGCGKSTLARMILGLLPPTEGRVELDGRPVVRRGGGRLETAKRLQMIFQDPFETINSNQKVETVIGRPLQLHGAKGPFRDRVLKLLRQVGLTPAEDYIDKYPSQLSGGQKQRVMIARALGIGPRVLVADEPTSMLDVSIGIDIMNLMLDLKRDHELSLLWITHNLGSARYMSDRIAIMFGGQIVESGPTEEVIAAPKHPYTKALLYASPDPRREQVEAAAFQAAGREEAGLPETGCRFRHRCPYAREDCARSDVGLIATTDSGREVRCLHPLTDRTEPSRSQEADRKEMEA</sequence>
<dbReference type="PANTHER" id="PTHR43776">
    <property type="entry name" value="TRANSPORT ATP-BINDING PROTEIN"/>
    <property type="match status" value="1"/>
</dbReference>
<organism evidence="7 8">
    <name type="scientific">Cohnella zeiphila</name>
    <dbReference type="NCBI Taxonomy" id="2761120"/>
    <lineage>
        <taxon>Bacteria</taxon>
        <taxon>Bacillati</taxon>
        <taxon>Bacillota</taxon>
        <taxon>Bacilli</taxon>
        <taxon>Bacillales</taxon>
        <taxon>Paenibacillaceae</taxon>
        <taxon>Cohnella</taxon>
    </lineage>
</organism>
<keyword evidence="4 7" id="KW-0067">ATP-binding</keyword>
<comment type="caution">
    <text evidence="7">The sequence shown here is derived from an EMBL/GenBank/DDBJ whole genome shotgun (WGS) entry which is preliminary data.</text>
</comment>
<dbReference type="SMART" id="SM00382">
    <property type="entry name" value="AAA"/>
    <property type="match status" value="1"/>
</dbReference>
<name>A0A7X0VXR6_9BACL</name>
<dbReference type="InterPro" id="IPR017871">
    <property type="entry name" value="ABC_transporter-like_CS"/>
</dbReference>
<dbReference type="GO" id="GO:0015833">
    <property type="term" value="P:peptide transport"/>
    <property type="evidence" value="ECO:0007669"/>
    <property type="project" value="InterPro"/>
</dbReference>
<evidence type="ECO:0000313" key="7">
    <source>
        <dbReference type="EMBL" id="MBB6733900.1"/>
    </source>
</evidence>
<evidence type="ECO:0000256" key="2">
    <source>
        <dbReference type="ARBA" id="ARBA00022448"/>
    </source>
</evidence>
<dbReference type="InterPro" id="IPR013563">
    <property type="entry name" value="Oligopep_ABC_C"/>
</dbReference>
<evidence type="ECO:0000313" key="8">
    <source>
        <dbReference type="Proteomes" id="UP000564644"/>
    </source>
</evidence>
<comment type="similarity">
    <text evidence="1">Belongs to the ABC transporter superfamily.</text>
</comment>
<dbReference type="CDD" id="cd03257">
    <property type="entry name" value="ABC_NikE_OppD_transporters"/>
    <property type="match status" value="1"/>
</dbReference>
<keyword evidence="2" id="KW-0813">Transport</keyword>
<dbReference type="Pfam" id="PF08352">
    <property type="entry name" value="oligo_HPY"/>
    <property type="match status" value="1"/>
</dbReference>
<dbReference type="SUPFAM" id="SSF52540">
    <property type="entry name" value="P-loop containing nucleoside triphosphate hydrolases"/>
    <property type="match status" value="1"/>
</dbReference>
<accession>A0A7X0VXR6</accession>
<dbReference type="InterPro" id="IPR027417">
    <property type="entry name" value="P-loop_NTPase"/>
</dbReference>
<dbReference type="Gene3D" id="3.40.50.300">
    <property type="entry name" value="P-loop containing nucleotide triphosphate hydrolases"/>
    <property type="match status" value="1"/>
</dbReference>
<dbReference type="AlphaFoldDB" id="A0A7X0VXR6"/>
<dbReference type="Pfam" id="PF00005">
    <property type="entry name" value="ABC_tran"/>
    <property type="match status" value="1"/>
</dbReference>
<evidence type="ECO:0000256" key="4">
    <source>
        <dbReference type="ARBA" id="ARBA00022840"/>
    </source>
</evidence>
<dbReference type="NCBIfam" id="TIGR01727">
    <property type="entry name" value="oligo_HPY"/>
    <property type="match status" value="1"/>
</dbReference>
<reference evidence="7 8" key="1">
    <citation type="submission" date="2020-08" db="EMBL/GenBank/DDBJ databases">
        <title>Cohnella phylogeny.</title>
        <authorList>
            <person name="Dunlap C."/>
        </authorList>
    </citation>
    <scope>NUCLEOTIDE SEQUENCE [LARGE SCALE GENOMIC DNA]</scope>
    <source>
        <strain evidence="7 8">CBP 2801</strain>
    </source>
</reference>
<dbReference type="PROSITE" id="PS00211">
    <property type="entry name" value="ABC_TRANSPORTER_1"/>
    <property type="match status" value="1"/>
</dbReference>
<dbReference type="GO" id="GO:0016887">
    <property type="term" value="F:ATP hydrolysis activity"/>
    <property type="evidence" value="ECO:0007669"/>
    <property type="project" value="InterPro"/>
</dbReference>
<dbReference type="PROSITE" id="PS50893">
    <property type="entry name" value="ABC_TRANSPORTER_2"/>
    <property type="match status" value="1"/>
</dbReference>
<evidence type="ECO:0000256" key="3">
    <source>
        <dbReference type="ARBA" id="ARBA00022741"/>
    </source>
</evidence>
<dbReference type="GO" id="GO:0055085">
    <property type="term" value="P:transmembrane transport"/>
    <property type="evidence" value="ECO:0007669"/>
    <property type="project" value="UniProtKB-ARBA"/>
</dbReference>
<keyword evidence="3" id="KW-0547">Nucleotide-binding</keyword>
<evidence type="ECO:0000256" key="1">
    <source>
        <dbReference type="ARBA" id="ARBA00005417"/>
    </source>
</evidence>
<dbReference type="InterPro" id="IPR003593">
    <property type="entry name" value="AAA+_ATPase"/>
</dbReference>
<evidence type="ECO:0000259" key="6">
    <source>
        <dbReference type="PROSITE" id="PS50893"/>
    </source>
</evidence>
<dbReference type="Proteomes" id="UP000564644">
    <property type="component" value="Unassembled WGS sequence"/>
</dbReference>
<proteinExistence type="inferred from homology"/>
<dbReference type="GO" id="GO:0005524">
    <property type="term" value="F:ATP binding"/>
    <property type="evidence" value="ECO:0007669"/>
    <property type="project" value="UniProtKB-KW"/>
</dbReference>
<feature type="domain" description="ABC transporter" evidence="6">
    <location>
        <begin position="12"/>
        <end position="258"/>
    </location>
</feature>
<protein>
    <submittedName>
        <fullName evidence="7">ABC transporter ATP-binding protein</fullName>
    </submittedName>
</protein>
<feature type="region of interest" description="Disordered" evidence="5">
    <location>
        <begin position="322"/>
        <end position="344"/>
    </location>
</feature>
<keyword evidence="8" id="KW-1185">Reference proteome</keyword>
<gene>
    <name evidence="7" type="ORF">H7C18_23530</name>
</gene>